<feature type="compositionally biased region" description="Basic and acidic residues" evidence="1">
    <location>
        <begin position="257"/>
        <end position="272"/>
    </location>
</feature>
<evidence type="ECO:0000313" key="2">
    <source>
        <dbReference type="EMBL" id="MFB8892822.1"/>
    </source>
</evidence>
<feature type="region of interest" description="Disordered" evidence="1">
    <location>
        <begin position="300"/>
        <end position="361"/>
    </location>
</feature>
<feature type="region of interest" description="Disordered" evidence="1">
    <location>
        <begin position="194"/>
        <end position="222"/>
    </location>
</feature>
<feature type="compositionally biased region" description="Low complexity" evidence="1">
    <location>
        <begin position="335"/>
        <end position="353"/>
    </location>
</feature>
<dbReference type="RefSeq" id="WP_114587851.1">
    <property type="nucleotide sequence ID" value="NZ_JBHLHV010000001.1"/>
</dbReference>
<evidence type="ECO:0000313" key="3">
    <source>
        <dbReference type="Proteomes" id="UP001589643"/>
    </source>
</evidence>
<sequence length="452" mass="47623">MIRTGNLDVTTPLRRVAPPEVPFAGEILATSDGAVYRVSAADVPRPVWAARPDGHLLAVEDVDRIAGTTVAILPLLDTRLCGGEQPFDLTPGQAVTLAVSVLRGAAEAAESDCHEGEWWSTTQGRPVLVPSGDRAWELSSRLVLDRIADAVLPQRIRDRLDEALSDRVTLPFTVPGLEDDLFAVATPEPFAVSVSASSPSARNVREHDTAGHPGARPGPAPLARDAAAGLVDGEVVERLTDVLSSVRAAVRRVSDRLPARRRGHGAEADDKSGGTATGRRRVPMVALAAVATTLVVGLLWPEGGESDNGSASARDVPEDSIMRPTPRHDAAQKTSAGPVPAAEEAPAPVSGAPEGDEEADPVGSAIDELARCWREEDEQCRAAILERPDAALPEGVATSAGPREANLLDDLGGVEVVRVDDPSGTLPAQVVVLVRRDDKRLVRDVYDVADQP</sequence>
<name>A0ABV5ESQ9_9MICO</name>
<proteinExistence type="predicted"/>
<keyword evidence="3" id="KW-1185">Reference proteome</keyword>
<evidence type="ECO:0000256" key="1">
    <source>
        <dbReference type="SAM" id="MobiDB-lite"/>
    </source>
</evidence>
<reference evidence="2 3" key="1">
    <citation type="submission" date="2024-08" db="EMBL/GenBank/DDBJ databases">
        <title>Heavy metals resistant antinobacteria isolated from wastewater.</title>
        <authorList>
            <person name="Roman Ponce B."/>
            <person name="Blanco Mercado M.A."/>
            <person name="Avila Aldana I.N."/>
            <person name="Morales Arrieta S."/>
        </authorList>
    </citation>
    <scope>NUCLEOTIDE SEQUENCE [LARGE SCALE GENOMIC DNA]</scope>
    <source>
        <strain evidence="3">sma-1</strain>
    </source>
</reference>
<dbReference type="EMBL" id="JBHLHV010000001">
    <property type="protein sequence ID" value="MFB8892822.1"/>
    <property type="molecule type" value="Genomic_DNA"/>
</dbReference>
<organism evidence="2 3">
    <name type="scientific">Microbacterium plantarum</name>
    <dbReference type="NCBI Taxonomy" id="1816425"/>
    <lineage>
        <taxon>Bacteria</taxon>
        <taxon>Bacillati</taxon>
        <taxon>Actinomycetota</taxon>
        <taxon>Actinomycetes</taxon>
        <taxon>Micrococcales</taxon>
        <taxon>Microbacteriaceae</taxon>
        <taxon>Microbacterium</taxon>
    </lineage>
</organism>
<dbReference type="Proteomes" id="UP001589643">
    <property type="component" value="Unassembled WGS sequence"/>
</dbReference>
<gene>
    <name evidence="2" type="ORF">AB7P39_08170</name>
</gene>
<feature type="compositionally biased region" description="Basic and acidic residues" evidence="1">
    <location>
        <begin position="315"/>
        <end position="331"/>
    </location>
</feature>
<feature type="region of interest" description="Disordered" evidence="1">
    <location>
        <begin position="257"/>
        <end position="279"/>
    </location>
</feature>
<accession>A0ABV5ESQ9</accession>
<feature type="compositionally biased region" description="Low complexity" evidence="1">
    <location>
        <begin position="211"/>
        <end position="222"/>
    </location>
</feature>
<protein>
    <submittedName>
        <fullName evidence="2">Uncharacterized protein</fullName>
    </submittedName>
</protein>
<comment type="caution">
    <text evidence="2">The sequence shown here is derived from an EMBL/GenBank/DDBJ whole genome shotgun (WGS) entry which is preliminary data.</text>
</comment>